<evidence type="ECO:0000313" key="2">
    <source>
        <dbReference type="EMBL" id="KMS94308.1"/>
    </source>
</evidence>
<keyword evidence="3" id="KW-1185">Reference proteome</keyword>
<organism evidence="2 3">
    <name type="scientific">Beta vulgaris subsp. vulgaris</name>
    <name type="common">Beet</name>
    <dbReference type="NCBI Taxonomy" id="3555"/>
    <lineage>
        <taxon>Eukaryota</taxon>
        <taxon>Viridiplantae</taxon>
        <taxon>Streptophyta</taxon>
        <taxon>Embryophyta</taxon>
        <taxon>Tracheophyta</taxon>
        <taxon>Spermatophyta</taxon>
        <taxon>Magnoliopsida</taxon>
        <taxon>eudicotyledons</taxon>
        <taxon>Gunneridae</taxon>
        <taxon>Pentapetalae</taxon>
        <taxon>Caryophyllales</taxon>
        <taxon>Chenopodiaceae</taxon>
        <taxon>Betoideae</taxon>
        <taxon>Beta</taxon>
    </lineage>
</organism>
<evidence type="ECO:0000313" key="3">
    <source>
        <dbReference type="Proteomes" id="UP000035740"/>
    </source>
</evidence>
<keyword evidence="1" id="KW-0812">Transmembrane</keyword>
<dbReference type="EMBL" id="KQ094393">
    <property type="protein sequence ID" value="KMS94308.1"/>
    <property type="molecule type" value="Genomic_DNA"/>
</dbReference>
<reference evidence="2 3" key="1">
    <citation type="journal article" date="2014" name="Nature">
        <title>The genome of the recently domesticated crop plant sugar beet (Beta vulgaris).</title>
        <authorList>
            <person name="Dohm J.C."/>
            <person name="Minoche A.E."/>
            <person name="Holtgrawe D."/>
            <person name="Capella-Gutierrez S."/>
            <person name="Zakrzewski F."/>
            <person name="Tafer H."/>
            <person name="Rupp O."/>
            <person name="Sorensen T.R."/>
            <person name="Stracke R."/>
            <person name="Reinhardt R."/>
            <person name="Goesmann A."/>
            <person name="Kraft T."/>
            <person name="Schulz B."/>
            <person name="Stadler P.F."/>
            <person name="Schmidt T."/>
            <person name="Gabaldon T."/>
            <person name="Lehrach H."/>
            <person name="Weisshaar B."/>
            <person name="Himmelbauer H."/>
        </authorList>
    </citation>
    <scope>NUCLEOTIDE SEQUENCE [LARGE SCALE GENOMIC DNA]</scope>
    <source>
        <tissue evidence="2">Taproot</tissue>
    </source>
</reference>
<accession>A0A0J8B372</accession>
<feature type="transmembrane region" description="Helical" evidence="1">
    <location>
        <begin position="95"/>
        <end position="115"/>
    </location>
</feature>
<name>A0A0J8B372_BETVV</name>
<keyword evidence="1" id="KW-0472">Membrane</keyword>
<feature type="transmembrane region" description="Helical" evidence="1">
    <location>
        <begin position="6"/>
        <end position="27"/>
    </location>
</feature>
<gene>
    <name evidence="2" type="ORF">BVRB_022710</name>
</gene>
<proteinExistence type="predicted"/>
<keyword evidence="1" id="KW-1133">Transmembrane helix</keyword>
<evidence type="ECO:0000256" key="1">
    <source>
        <dbReference type="SAM" id="Phobius"/>
    </source>
</evidence>
<feature type="non-terminal residue" evidence="2">
    <location>
        <position position="133"/>
    </location>
</feature>
<dbReference type="Proteomes" id="UP000035740">
    <property type="component" value="Unassembled WGS sequence"/>
</dbReference>
<dbReference type="AlphaFoldDB" id="A0A0J8B372"/>
<sequence>MALRVMTSFVPAVLSTLAFVFAYRYPITGEVQERIQRMIAADRNHHADDSVAIDPITGNPFVKQHAFAMDMDHFSIEELNILAVEGGWGTVRRRILFSLLLWILIMIGSIALAVANLTELTTVLSTTSASVCV</sequence>
<protein>
    <submittedName>
        <fullName evidence="2">Uncharacterized protein</fullName>
    </submittedName>
</protein>